<protein>
    <submittedName>
        <fullName evidence="1">Uncharacterized protein</fullName>
    </submittedName>
</protein>
<accession>A0A7R8WWY6</accession>
<gene>
    <name evidence="1" type="ORF">CTOB1V02_LOCUS14666</name>
</gene>
<name>A0A7R8WWY6_9CRUS</name>
<dbReference type="OrthoDB" id="5310573at2759"/>
<dbReference type="Pfam" id="PF12974">
    <property type="entry name" value="Phosphonate-bd"/>
    <property type="match status" value="1"/>
</dbReference>
<dbReference type="AlphaFoldDB" id="A0A7R8WWY6"/>
<proteinExistence type="predicted"/>
<evidence type="ECO:0000313" key="1">
    <source>
        <dbReference type="EMBL" id="CAD7236851.1"/>
    </source>
</evidence>
<dbReference type="PANTHER" id="PTHR35841">
    <property type="entry name" value="PHOSPHONATES-BINDING PERIPLASMIC PROTEIN"/>
    <property type="match status" value="1"/>
</dbReference>
<dbReference type="Gene3D" id="3.40.190.10">
    <property type="entry name" value="Periplasmic binding protein-like II"/>
    <property type="match status" value="2"/>
</dbReference>
<organism evidence="1">
    <name type="scientific">Cyprideis torosa</name>
    <dbReference type="NCBI Taxonomy" id="163714"/>
    <lineage>
        <taxon>Eukaryota</taxon>
        <taxon>Metazoa</taxon>
        <taxon>Ecdysozoa</taxon>
        <taxon>Arthropoda</taxon>
        <taxon>Crustacea</taxon>
        <taxon>Oligostraca</taxon>
        <taxon>Ostracoda</taxon>
        <taxon>Podocopa</taxon>
        <taxon>Podocopida</taxon>
        <taxon>Cytherocopina</taxon>
        <taxon>Cytheroidea</taxon>
        <taxon>Cytherideidae</taxon>
        <taxon>Cyprideis</taxon>
    </lineage>
</organism>
<reference evidence="1" key="1">
    <citation type="submission" date="2020-11" db="EMBL/GenBank/DDBJ databases">
        <authorList>
            <person name="Tran Van P."/>
        </authorList>
    </citation>
    <scope>NUCLEOTIDE SEQUENCE</scope>
</reference>
<sequence>MVLMKQATAAAVDGNALSMWRTGNLRLSNEIATVDKWGPLPPYAVLVNKNMSAETRDAVKSALLKMNEQEGWKEKLMRYSVVGFKEITPDIFQEEEEIKEYVQGMGLRDHVYY</sequence>
<dbReference type="PANTHER" id="PTHR35841:SF1">
    <property type="entry name" value="PHOSPHONATES-BINDING PERIPLASMIC PROTEIN"/>
    <property type="match status" value="1"/>
</dbReference>
<dbReference type="EMBL" id="OB682392">
    <property type="protein sequence ID" value="CAD7236851.1"/>
    <property type="molecule type" value="Genomic_DNA"/>
</dbReference>